<evidence type="ECO:0000313" key="1">
    <source>
        <dbReference type="EMBL" id="RAK98458.1"/>
    </source>
</evidence>
<dbReference type="VEuPathDB" id="FungiDB:BO80DRAFT_479633"/>
<dbReference type="Proteomes" id="UP000249402">
    <property type="component" value="Unassembled WGS sequence"/>
</dbReference>
<dbReference type="OrthoDB" id="3182339at2759"/>
<reference evidence="1 2" key="1">
    <citation type="submission" date="2018-02" db="EMBL/GenBank/DDBJ databases">
        <title>The genomes of Aspergillus section Nigri reveals drivers in fungal speciation.</title>
        <authorList>
            <consortium name="DOE Joint Genome Institute"/>
            <person name="Vesth T.C."/>
            <person name="Nybo J."/>
            <person name="Theobald S."/>
            <person name="Brandl J."/>
            <person name="Frisvad J.C."/>
            <person name="Nielsen K.F."/>
            <person name="Lyhne E.K."/>
            <person name="Kogle M.E."/>
            <person name="Kuo A."/>
            <person name="Riley R."/>
            <person name="Clum A."/>
            <person name="Nolan M."/>
            <person name="Lipzen A."/>
            <person name="Salamov A."/>
            <person name="Henrissat B."/>
            <person name="Wiebenga A."/>
            <person name="De vries R.P."/>
            <person name="Grigoriev I.V."/>
            <person name="Mortensen U.H."/>
            <person name="Andersen M.R."/>
            <person name="Baker S.E."/>
        </authorList>
    </citation>
    <scope>NUCLEOTIDE SEQUENCE [LARGE SCALE GENOMIC DNA]</scope>
    <source>
        <strain evidence="1 2">CBS 121593</strain>
    </source>
</reference>
<organism evidence="1 2">
    <name type="scientific">Aspergillus ibericus CBS 121593</name>
    <dbReference type="NCBI Taxonomy" id="1448316"/>
    <lineage>
        <taxon>Eukaryota</taxon>
        <taxon>Fungi</taxon>
        <taxon>Dikarya</taxon>
        <taxon>Ascomycota</taxon>
        <taxon>Pezizomycotina</taxon>
        <taxon>Eurotiomycetes</taxon>
        <taxon>Eurotiomycetidae</taxon>
        <taxon>Eurotiales</taxon>
        <taxon>Aspergillaceae</taxon>
        <taxon>Aspergillus</taxon>
        <taxon>Aspergillus subgen. Circumdati</taxon>
    </lineage>
</organism>
<protein>
    <submittedName>
        <fullName evidence="1">Uncharacterized protein</fullName>
    </submittedName>
</protein>
<dbReference type="AlphaFoldDB" id="A0A395GU25"/>
<proteinExistence type="predicted"/>
<sequence length="259" mass="29635">MPFITFPTKLKINSDLTLTSHPTCLRTRSTSLPQQLPGRHDNDIAEVEASLRDRILDATEIMRDLDLNSTECELNRKARVNAGKAVMIIPEEAEYPILILRNPDRLFTYLHYSLGINFSKEMLHFDTFRFYTIPNLQTGSPPTVQNRSWHSGRQTLSQSLGTMAIFLGTTQREKVPAKFLEEWFGLTRKGQDFSSTPLGFIAKVEIWVGTIRSAHQAPPYDPTPMTKRRFYLFKSQTVSMIETQTKLVILVTSVILIMR</sequence>
<name>A0A395GU25_9EURO</name>
<dbReference type="STRING" id="1448316.A0A395GU25"/>
<gene>
    <name evidence="1" type="ORF">BO80DRAFT_479633</name>
</gene>
<evidence type="ECO:0000313" key="2">
    <source>
        <dbReference type="Proteomes" id="UP000249402"/>
    </source>
</evidence>
<keyword evidence="2" id="KW-1185">Reference proteome</keyword>
<dbReference type="GeneID" id="37228170"/>
<dbReference type="RefSeq" id="XP_025572786.1">
    <property type="nucleotide sequence ID" value="XM_025723305.1"/>
</dbReference>
<accession>A0A395GU25</accession>
<dbReference type="EMBL" id="KZ824453">
    <property type="protein sequence ID" value="RAK98458.1"/>
    <property type="molecule type" value="Genomic_DNA"/>
</dbReference>